<proteinExistence type="predicted"/>
<name>A0ABS8I9R6_9NOSO</name>
<protein>
    <submittedName>
        <fullName evidence="2">Uncharacterized protein</fullName>
    </submittedName>
</protein>
<reference evidence="2 3" key="1">
    <citation type="journal article" date="2021" name="Microorganisms">
        <title>Genome Evolution of Filamentous Cyanobacterium Nostoc Species: From Facultative Symbiosis to Free Living.</title>
        <authorList>
            <person name="Huo D."/>
            <person name="Li H."/>
            <person name="Cai F."/>
            <person name="Guo X."/>
            <person name="Qiao Z."/>
            <person name="Wang W."/>
            <person name="Yu G."/>
            <person name="Li R."/>
        </authorList>
    </citation>
    <scope>NUCLEOTIDE SEQUENCE [LARGE SCALE GENOMIC DNA]</scope>
    <source>
        <strain evidence="2 3">CHAB 5714</strain>
    </source>
</reference>
<dbReference type="RefSeq" id="WP_229485898.1">
    <property type="nucleotide sequence ID" value="NZ_JAIVFQ010000022.1"/>
</dbReference>
<feature type="signal peptide" evidence="1">
    <location>
        <begin position="1"/>
        <end position="20"/>
    </location>
</feature>
<gene>
    <name evidence="2" type="ORF">LC586_16855</name>
</gene>
<sequence>MFKTISVALTLLVTQVSVLAATPYPIYPTEAQYIKYEIELEQFFSLRAIAPDAGKYFRTIFK</sequence>
<comment type="caution">
    <text evidence="2">The sequence shown here is derived from an EMBL/GenBank/DDBJ whole genome shotgun (WGS) entry which is preliminary data.</text>
</comment>
<keyword evidence="1" id="KW-0732">Signal</keyword>
<evidence type="ECO:0000313" key="3">
    <source>
        <dbReference type="Proteomes" id="UP001199525"/>
    </source>
</evidence>
<accession>A0ABS8I9R6</accession>
<feature type="chain" id="PRO_5046899063" evidence="1">
    <location>
        <begin position="21"/>
        <end position="62"/>
    </location>
</feature>
<organism evidence="2 3">
    <name type="scientific">Nostoc favosum CHAB5714</name>
    <dbReference type="NCBI Taxonomy" id="2780399"/>
    <lineage>
        <taxon>Bacteria</taxon>
        <taxon>Bacillati</taxon>
        <taxon>Cyanobacteriota</taxon>
        <taxon>Cyanophyceae</taxon>
        <taxon>Nostocales</taxon>
        <taxon>Nostocaceae</taxon>
        <taxon>Nostoc</taxon>
        <taxon>Nostoc favosum</taxon>
    </lineage>
</organism>
<dbReference type="EMBL" id="JAIVFQ010000022">
    <property type="protein sequence ID" value="MCC5600843.1"/>
    <property type="molecule type" value="Genomic_DNA"/>
</dbReference>
<keyword evidence="3" id="KW-1185">Reference proteome</keyword>
<dbReference type="Proteomes" id="UP001199525">
    <property type="component" value="Unassembled WGS sequence"/>
</dbReference>
<evidence type="ECO:0000313" key="2">
    <source>
        <dbReference type="EMBL" id="MCC5600843.1"/>
    </source>
</evidence>
<evidence type="ECO:0000256" key="1">
    <source>
        <dbReference type="SAM" id="SignalP"/>
    </source>
</evidence>